<evidence type="ECO:0000313" key="18">
    <source>
        <dbReference type="EMBL" id="MBD1401341.1"/>
    </source>
</evidence>
<keyword evidence="8" id="KW-0479">Metal-binding</keyword>
<protein>
    <recommendedName>
        <fullName evidence="6">Phosphoenolpyruvate synthase</fullName>
        <ecNumber evidence="5">2.7.9.2</ecNumber>
    </recommendedName>
    <alternativeName>
        <fullName evidence="13">Pyruvate, water dikinase</fullName>
    </alternativeName>
</protein>
<dbReference type="SUPFAM" id="SSF52009">
    <property type="entry name" value="Phosphohistidine domain"/>
    <property type="match status" value="1"/>
</dbReference>
<dbReference type="Gene3D" id="3.50.30.10">
    <property type="entry name" value="Phosphohistidine domain"/>
    <property type="match status" value="1"/>
</dbReference>
<comment type="cofactor">
    <cofactor evidence="1">
        <name>Mg(2+)</name>
        <dbReference type="ChEBI" id="CHEBI:18420"/>
    </cofactor>
</comment>
<evidence type="ECO:0000256" key="6">
    <source>
        <dbReference type="ARBA" id="ARBA00021623"/>
    </source>
</evidence>
<dbReference type="AlphaFoldDB" id="A0A8J6URH0"/>
<dbReference type="Pfam" id="PF01326">
    <property type="entry name" value="PPDK_N"/>
    <property type="match status" value="1"/>
</dbReference>
<proteinExistence type="inferred from homology"/>
<evidence type="ECO:0000256" key="15">
    <source>
        <dbReference type="SAM" id="MobiDB-lite"/>
    </source>
</evidence>
<evidence type="ECO:0000256" key="1">
    <source>
        <dbReference type="ARBA" id="ARBA00001946"/>
    </source>
</evidence>
<keyword evidence="7" id="KW-0808">Transferase</keyword>
<sequence length="712" mass="79563">MRRIQPLERLSPADLPQFGGKTLALAKLTRRGYSVPQSLAIACDCYRDYLQATGLGARLTMELGRKDFAQMRWEELWDAALRIRNLFLTTPLPTSLATEISTALDRHFPEQPLVIRSSAPGEDSATCSFAGLHDSFVNIRGRKEQLLAIRKVWASLWSDRALLYRQELGLTVADSSMAVLVQELIVGETSGVAFSVAPDDRRQLIVEAVRGLNQGLVDGSVEPDSWRIDRDSLRTINYRAAHSSHKLVPRNGQVQLVPLTPTEQGPVLSNSDLAVVARQVLALEQDFSSPQDCEWTWRDGQLILLQARPVTTVPADDDRLWYFNLHRSLTNLKQLQQRIETEIMPGMEEIAARFAQVELTNLSDAICEEEVRQRLQQLHYWEETYRRDCIPMAHGIRLFGEFYNDLLQPQDPFEFLELLRGGELRALVRNRRMADLASRWDGGADSSSIAEIDELAAELGLLPDQLGRLLLQLTDQQRPQTALHRDDLESAYRRHFNATEWPQAEEILAIGRASYRLRDDDNISLAQLQREVKRGEMEVRRRCRAGIKPEFGRLLEELTEGKNALRSPSPGGAKAGDRAVRARQLQGQPASAGLATAVARVIRSEQDLADFKRGEILVCDAIDPVMTFIVPLAAGIVERRGGMLIHGAIIAREYGIPCVSGIAGAADIISNGDLLTIDGYLGLVFFPATSGRLASSPQPHQLRKELDDAVRQ</sequence>
<comment type="similarity">
    <text evidence="4">Belongs to the PEP-utilizing enzyme family.</text>
</comment>
<evidence type="ECO:0000256" key="13">
    <source>
        <dbReference type="ARBA" id="ARBA00033470"/>
    </source>
</evidence>
<feature type="region of interest" description="Disordered" evidence="15">
    <location>
        <begin position="563"/>
        <end position="582"/>
    </location>
</feature>
<keyword evidence="11" id="KW-0067">ATP-binding</keyword>
<dbReference type="GO" id="GO:0005524">
    <property type="term" value="F:ATP binding"/>
    <property type="evidence" value="ECO:0007669"/>
    <property type="project" value="UniProtKB-KW"/>
</dbReference>
<feature type="domain" description="Pyruvate phosphate dikinase AMP/ATP-binding" evidence="17">
    <location>
        <begin position="17"/>
        <end position="315"/>
    </location>
</feature>
<dbReference type="InterPro" id="IPR002192">
    <property type="entry name" value="PPDK_AMP/ATP-bd"/>
</dbReference>
<organism evidence="18 19">
    <name type="scientific">Pelovirga terrestris</name>
    <dbReference type="NCBI Taxonomy" id="2771352"/>
    <lineage>
        <taxon>Bacteria</taxon>
        <taxon>Pseudomonadati</taxon>
        <taxon>Thermodesulfobacteriota</taxon>
        <taxon>Desulfuromonadia</taxon>
        <taxon>Geobacterales</taxon>
        <taxon>Geobacteraceae</taxon>
        <taxon>Pelovirga</taxon>
    </lineage>
</organism>
<evidence type="ECO:0000259" key="17">
    <source>
        <dbReference type="Pfam" id="PF01326"/>
    </source>
</evidence>
<comment type="caution">
    <text evidence="18">The sequence shown here is derived from an EMBL/GenBank/DDBJ whole genome shotgun (WGS) entry which is preliminary data.</text>
</comment>
<dbReference type="InterPro" id="IPR008279">
    <property type="entry name" value="PEP-util_enz_mobile_dom"/>
</dbReference>
<evidence type="ECO:0000256" key="10">
    <source>
        <dbReference type="ARBA" id="ARBA00022777"/>
    </source>
</evidence>
<evidence type="ECO:0000256" key="12">
    <source>
        <dbReference type="ARBA" id="ARBA00022842"/>
    </source>
</evidence>
<keyword evidence="10" id="KW-0418">Kinase</keyword>
<keyword evidence="19" id="KW-1185">Reference proteome</keyword>
<evidence type="ECO:0000313" key="19">
    <source>
        <dbReference type="Proteomes" id="UP000632828"/>
    </source>
</evidence>
<dbReference type="EC" id="2.7.9.2" evidence="5"/>
<dbReference type="InterPro" id="IPR036637">
    <property type="entry name" value="Phosphohistidine_dom_sf"/>
</dbReference>
<keyword evidence="9" id="KW-0547">Nucleotide-binding</keyword>
<evidence type="ECO:0000256" key="5">
    <source>
        <dbReference type="ARBA" id="ARBA00011996"/>
    </source>
</evidence>
<dbReference type="Proteomes" id="UP000632828">
    <property type="component" value="Unassembled WGS sequence"/>
</dbReference>
<dbReference type="InterPro" id="IPR013815">
    <property type="entry name" value="ATP_grasp_subdomain_1"/>
</dbReference>
<feature type="domain" description="PEP-utilising enzyme mobile" evidence="16">
    <location>
        <begin position="611"/>
        <end position="682"/>
    </location>
</feature>
<evidence type="ECO:0000256" key="7">
    <source>
        <dbReference type="ARBA" id="ARBA00022679"/>
    </source>
</evidence>
<dbReference type="GO" id="GO:0046872">
    <property type="term" value="F:metal ion binding"/>
    <property type="evidence" value="ECO:0007669"/>
    <property type="project" value="UniProtKB-KW"/>
</dbReference>
<name>A0A8J6URH0_9BACT</name>
<comment type="pathway">
    <text evidence="3">Carbohydrate biosynthesis; gluconeogenesis.</text>
</comment>
<evidence type="ECO:0000256" key="4">
    <source>
        <dbReference type="ARBA" id="ARBA00007837"/>
    </source>
</evidence>
<dbReference type="PANTHER" id="PTHR43030">
    <property type="entry name" value="PHOSPHOENOLPYRUVATE SYNTHASE"/>
    <property type="match status" value="1"/>
</dbReference>
<comment type="function">
    <text evidence="2">Catalyzes the phosphorylation of pyruvate to phosphoenolpyruvate.</text>
</comment>
<evidence type="ECO:0000256" key="8">
    <source>
        <dbReference type="ARBA" id="ARBA00022723"/>
    </source>
</evidence>
<gene>
    <name evidence="18" type="ORF">ICT70_11720</name>
</gene>
<dbReference type="RefSeq" id="WP_191156867.1">
    <property type="nucleotide sequence ID" value="NZ_JACWUN010000014.1"/>
</dbReference>
<dbReference type="Pfam" id="PF00391">
    <property type="entry name" value="PEP-utilizers"/>
    <property type="match status" value="1"/>
</dbReference>
<dbReference type="InterPro" id="IPR006319">
    <property type="entry name" value="PEP_synth"/>
</dbReference>
<evidence type="ECO:0000256" key="9">
    <source>
        <dbReference type="ARBA" id="ARBA00022741"/>
    </source>
</evidence>
<evidence type="ECO:0000256" key="3">
    <source>
        <dbReference type="ARBA" id="ARBA00004742"/>
    </source>
</evidence>
<dbReference type="SUPFAM" id="SSF56059">
    <property type="entry name" value="Glutathione synthetase ATP-binding domain-like"/>
    <property type="match status" value="1"/>
</dbReference>
<evidence type="ECO:0000256" key="11">
    <source>
        <dbReference type="ARBA" id="ARBA00022840"/>
    </source>
</evidence>
<keyword evidence="12" id="KW-0460">Magnesium</keyword>
<dbReference type="PANTHER" id="PTHR43030:SF1">
    <property type="entry name" value="PHOSPHOENOLPYRUVATE SYNTHASE"/>
    <property type="match status" value="1"/>
</dbReference>
<evidence type="ECO:0000256" key="14">
    <source>
        <dbReference type="ARBA" id="ARBA00047700"/>
    </source>
</evidence>
<dbReference type="EMBL" id="JACWUN010000014">
    <property type="protein sequence ID" value="MBD1401341.1"/>
    <property type="molecule type" value="Genomic_DNA"/>
</dbReference>
<comment type="catalytic activity">
    <reaction evidence="14">
        <text>pyruvate + ATP + H2O = phosphoenolpyruvate + AMP + phosphate + 2 H(+)</text>
        <dbReference type="Rhea" id="RHEA:11364"/>
        <dbReference type="ChEBI" id="CHEBI:15361"/>
        <dbReference type="ChEBI" id="CHEBI:15377"/>
        <dbReference type="ChEBI" id="CHEBI:15378"/>
        <dbReference type="ChEBI" id="CHEBI:30616"/>
        <dbReference type="ChEBI" id="CHEBI:43474"/>
        <dbReference type="ChEBI" id="CHEBI:58702"/>
        <dbReference type="ChEBI" id="CHEBI:456215"/>
        <dbReference type="EC" id="2.7.9.2"/>
    </reaction>
</comment>
<dbReference type="Gene3D" id="3.30.470.20">
    <property type="entry name" value="ATP-grasp fold, B domain"/>
    <property type="match status" value="1"/>
</dbReference>
<accession>A0A8J6URH0</accession>
<reference evidence="18" key="1">
    <citation type="submission" date="2020-09" db="EMBL/GenBank/DDBJ databases">
        <title>Pelobacter alkaliphilus sp. nov., a novel anaerobic arsenate-reducing bacterium from terrestrial mud volcano.</title>
        <authorList>
            <person name="Khomyakova M.A."/>
            <person name="Merkel A.Y."/>
            <person name="Slobodkin A.I."/>
        </authorList>
    </citation>
    <scope>NUCLEOTIDE SEQUENCE</scope>
    <source>
        <strain evidence="18">M08fum</strain>
    </source>
</reference>
<evidence type="ECO:0000259" key="16">
    <source>
        <dbReference type="Pfam" id="PF00391"/>
    </source>
</evidence>
<dbReference type="GO" id="GO:0008986">
    <property type="term" value="F:pyruvate, water dikinase activity"/>
    <property type="evidence" value="ECO:0007669"/>
    <property type="project" value="UniProtKB-EC"/>
</dbReference>
<evidence type="ECO:0000256" key="2">
    <source>
        <dbReference type="ARBA" id="ARBA00002988"/>
    </source>
</evidence>
<dbReference type="Gene3D" id="3.30.1490.20">
    <property type="entry name" value="ATP-grasp fold, A domain"/>
    <property type="match status" value="1"/>
</dbReference>